<gene>
    <name evidence="1" type="ORF">PHYSODRAFT_306201</name>
</gene>
<dbReference type="RefSeq" id="XP_009536332.1">
    <property type="nucleotide sequence ID" value="XM_009538037.1"/>
</dbReference>
<dbReference type="GeneID" id="20642665"/>
<dbReference type="AlphaFoldDB" id="G5A8D4"/>
<protein>
    <submittedName>
        <fullName evidence="1">Uncharacterized protein</fullName>
    </submittedName>
</protein>
<accession>G5A8D4</accession>
<dbReference type="EMBL" id="JH159161">
    <property type="protein sequence ID" value="EGZ08160.1"/>
    <property type="molecule type" value="Genomic_DNA"/>
</dbReference>
<dbReference type="InParanoid" id="G5A8D4"/>
<evidence type="ECO:0000313" key="1">
    <source>
        <dbReference type="EMBL" id="EGZ08160.1"/>
    </source>
</evidence>
<organism evidence="1 2">
    <name type="scientific">Phytophthora sojae (strain P6497)</name>
    <name type="common">Soybean stem and root rot agent</name>
    <name type="synonym">Phytophthora megasperma f. sp. glycines</name>
    <dbReference type="NCBI Taxonomy" id="1094619"/>
    <lineage>
        <taxon>Eukaryota</taxon>
        <taxon>Sar</taxon>
        <taxon>Stramenopiles</taxon>
        <taxon>Oomycota</taxon>
        <taxon>Peronosporomycetes</taxon>
        <taxon>Peronosporales</taxon>
        <taxon>Peronosporaceae</taxon>
        <taxon>Phytophthora</taxon>
    </lineage>
</organism>
<dbReference type="KEGG" id="psoj:PHYSODRAFT_306201"/>
<name>G5A8D4_PHYSP</name>
<sequence length="211" mass="24132">MNVELGIESILRNCPNLEELSLRSAIVDLRLSFTGDQVNHYRSALGLNWKDATSVATELQDSHSPFSMCVRRLRLHLDAVRNTRGELDEDRINTILAKLLLVLEANQSLEHLDVIAPTQYHHEFFEKFRAHHLTPIRKTMPLSLKSKIAFLSIISCSRAQTGDERALEPEISCFALDQHFVRKIFKFAAPPILRGVYFHALVWGDKYDVPL</sequence>
<evidence type="ECO:0000313" key="2">
    <source>
        <dbReference type="Proteomes" id="UP000002640"/>
    </source>
</evidence>
<proteinExistence type="predicted"/>
<dbReference type="Proteomes" id="UP000002640">
    <property type="component" value="Unassembled WGS sequence"/>
</dbReference>
<reference evidence="1 2" key="1">
    <citation type="journal article" date="2006" name="Science">
        <title>Phytophthora genome sequences uncover evolutionary origins and mechanisms of pathogenesis.</title>
        <authorList>
            <person name="Tyler B.M."/>
            <person name="Tripathy S."/>
            <person name="Zhang X."/>
            <person name="Dehal P."/>
            <person name="Jiang R.H."/>
            <person name="Aerts A."/>
            <person name="Arredondo F.D."/>
            <person name="Baxter L."/>
            <person name="Bensasson D."/>
            <person name="Beynon J.L."/>
            <person name="Chapman J."/>
            <person name="Damasceno C.M."/>
            <person name="Dorrance A.E."/>
            <person name="Dou D."/>
            <person name="Dickerman A.W."/>
            <person name="Dubchak I.L."/>
            <person name="Garbelotto M."/>
            <person name="Gijzen M."/>
            <person name="Gordon S.G."/>
            <person name="Govers F."/>
            <person name="Grunwald N.J."/>
            <person name="Huang W."/>
            <person name="Ivors K.L."/>
            <person name="Jones R.W."/>
            <person name="Kamoun S."/>
            <person name="Krampis K."/>
            <person name="Lamour K.H."/>
            <person name="Lee M.K."/>
            <person name="McDonald W.H."/>
            <person name="Medina M."/>
            <person name="Meijer H.J."/>
            <person name="Nordberg E.K."/>
            <person name="Maclean D.J."/>
            <person name="Ospina-Giraldo M.D."/>
            <person name="Morris P.F."/>
            <person name="Phuntumart V."/>
            <person name="Putnam N.H."/>
            <person name="Rash S."/>
            <person name="Rose J.K."/>
            <person name="Sakihama Y."/>
            <person name="Salamov A.A."/>
            <person name="Savidor A."/>
            <person name="Scheuring C.F."/>
            <person name="Smith B.M."/>
            <person name="Sobral B.W."/>
            <person name="Terry A."/>
            <person name="Torto-Alalibo T.A."/>
            <person name="Win J."/>
            <person name="Xu Z."/>
            <person name="Zhang H."/>
            <person name="Grigoriev I.V."/>
            <person name="Rokhsar D.S."/>
            <person name="Boore J.L."/>
        </authorList>
    </citation>
    <scope>NUCLEOTIDE SEQUENCE [LARGE SCALE GENOMIC DNA]</scope>
    <source>
        <strain evidence="1 2">P6497</strain>
    </source>
</reference>
<keyword evidence="2" id="KW-1185">Reference proteome</keyword>